<dbReference type="SUPFAM" id="SSF52210">
    <property type="entry name" value="Succinyl-CoA synthetase domains"/>
    <property type="match status" value="1"/>
</dbReference>
<dbReference type="InterPro" id="IPR005809">
    <property type="entry name" value="Succ_CoA_ligase-like_bsu"/>
</dbReference>
<dbReference type="PANTHER" id="PTHR11815:SF10">
    <property type="entry name" value="SUCCINATE--COA LIGASE [GDP-FORMING] SUBUNIT BETA, MITOCHONDRIAL"/>
    <property type="match status" value="1"/>
</dbReference>
<comment type="catalytic activity">
    <reaction evidence="8">
        <text>succinate + ATP + CoA = succinyl-CoA + ADP + phosphate</text>
        <dbReference type="Rhea" id="RHEA:17661"/>
        <dbReference type="ChEBI" id="CHEBI:30031"/>
        <dbReference type="ChEBI" id="CHEBI:30616"/>
        <dbReference type="ChEBI" id="CHEBI:43474"/>
        <dbReference type="ChEBI" id="CHEBI:57287"/>
        <dbReference type="ChEBI" id="CHEBI:57292"/>
        <dbReference type="ChEBI" id="CHEBI:456216"/>
        <dbReference type="EC" id="6.2.1.5"/>
    </reaction>
</comment>
<dbReference type="AlphaFoldDB" id="A0A4P6EFQ8"/>
<dbReference type="HAMAP" id="MF_00558">
    <property type="entry name" value="Succ_CoA_beta"/>
    <property type="match status" value="1"/>
</dbReference>
<dbReference type="GO" id="GO:0004775">
    <property type="term" value="F:succinate-CoA ligase (ADP-forming) activity"/>
    <property type="evidence" value="ECO:0007669"/>
    <property type="project" value="UniProtKB-UniRule"/>
</dbReference>
<keyword evidence="5 8" id="KW-0547">Nucleotide-binding</keyword>
<evidence type="ECO:0000256" key="6">
    <source>
        <dbReference type="ARBA" id="ARBA00022840"/>
    </source>
</evidence>
<dbReference type="GO" id="GO:0006104">
    <property type="term" value="P:succinyl-CoA metabolic process"/>
    <property type="evidence" value="ECO:0007669"/>
    <property type="project" value="TreeGrafter"/>
</dbReference>
<dbReference type="Pfam" id="PF00549">
    <property type="entry name" value="Ligase_CoA"/>
    <property type="match status" value="1"/>
</dbReference>
<comment type="catalytic activity">
    <reaction evidence="8">
        <text>GTP + succinate + CoA = succinyl-CoA + GDP + phosphate</text>
        <dbReference type="Rhea" id="RHEA:22120"/>
        <dbReference type="ChEBI" id="CHEBI:30031"/>
        <dbReference type="ChEBI" id="CHEBI:37565"/>
        <dbReference type="ChEBI" id="CHEBI:43474"/>
        <dbReference type="ChEBI" id="CHEBI:57287"/>
        <dbReference type="ChEBI" id="CHEBI:57292"/>
        <dbReference type="ChEBI" id="CHEBI:58189"/>
    </reaction>
</comment>
<dbReference type="GO" id="GO:0006099">
    <property type="term" value="P:tricarboxylic acid cycle"/>
    <property type="evidence" value="ECO:0007669"/>
    <property type="project" value="UniProtKB-UniRule"/>
</dbReference>
<evidence type="ECO:0000256" key="3">
    <source>
        <dbReference type="ARBA" id="ARBA00022598"/>
    </source>
</evidence>
<dbReference type="Pfam" id="PF08442">
    <property type="entry name" value="ATP-grasp_2"/>
    <property type="match status" value="1"/>
</dbReference>
<dbReference type="FunFam" id="3.30.1490.20:FF:000014">
    <property type="entry name" value="Succinate--CoA ligase [ADP-forming] subunit beta"/>
    <property type="match status" value="1"/>
</dbReference>
<evidence type="ECO:0000256" key="1">
    <source>
        <dbReference type="ARBA" id="ARBA00009182"/>
    </source>
</evidence>
<dbReference type="EC" id="6.2.1.5" evidence="8"/>
<feature type="binding site" evidence="8">
    <location>
        <position position="191"/>
    </location>
    <ligand>
        <name>Mg(2+)</name>
        <dbReference type="ChEBI" id="CHEBI:18420"/>
    </ligand>
</feature>
<dbReference type="GO" id="GO:0004776">
    <property type="term" value="F:succinate-CoA ligase (GDP-forming) activity"/>
    <property type="evidence" value="ECO:0007669"/>
    <property type="project" value="RHEA"/>
</dbReference>
<sequence length="387" mass="40409">MDLYEYQARDLFEQYEVPVLPGIIADTPEEVKAAAEKLGGVVVVKAQVKTGGRGKAGGVKVAKTPEEAYEAAQAILGLDIKGHIVKRVMVAGGARIAKEFYFSVLLDRANRSYLSLSSVEGGMEIEQLAVEKPEALARVEVDPLTGIDQAKALEIAQAAGFDADLAPKVAEVFVKLYNVYKGEDATLVEVNPLVQTEEGDIIALDGKVSLDDNASFRHPNHEALEDKSAADPLEAKAKQHDLNYVKLDGQVGIIGNGAGLVMSTLDVVAYAGEKHGGVKPANFLDIGGGASATVMAAGLDVILGDAQVKSVFVNVFGGITSCVAVAEGIVKALEILGDAATKPLVVRLDGNQVEEGRAILAGANHPLVTLASSMDEGADKAAELANA</sequence>
<feature type="binding site" evidence="8">
    <location>
        <begin position="52"/>
        <end position="54"/>
    </location>
    <ligand>
        <name>ATP</name>
        <dbReference type="ChEBI" id="CHEBI:30616"/>
    </ligand>
</feature>
<dbReference type="Gene3D" id="3.40.50.261">
    <property type="entry name" value="Succinyl-CoA synthetase domains"/>
    <property type="match status" value="1"/>
</dbReference>
<dbReference type="OrthoDB" id="9802602at2"/>
<dbReference type="InterPro" id="IPR011761">
    <property type="entry name" value="ATP-grasp"/>
</dbReference>
<evidence type="ECO:0000256" key="7">
    <source>
        <dbReference type="ARBA" id="ARBA00022842"/>
    </source>
</evidence>
<dbReference type="FunFam" id="3.40.50.261:FF:000007">
    <property type="entry name" value="Succinate--CoA ligase [ADP-forming] subunit beta"/>
    <property type="match status" value="1"/>
</dbReference>
<dbReference type="NCBIfam" id="TIGR01016">
    <property type="entry name" value="sucCoAbeta"/>
    <property type="match status" value="1"/>
</dbReference>
<feature type="domain" description="ATP-grasp" evidence="9">
    <location>
        <begin position="9"/>
        <end position="225"/>
    </location>
</feature>
<dbReference type="GO" id="GO:0000287">
    <property type="term" value="F:magnesium ion binding"/>
    <property type="evidence" value="ECO:0007669"/>
    <property type="project" value="UniProtKB-UniRule"/>
</dbReference>
<evidence type="ECO:0000256" key="8">
    <source>
        <dbReference type="HAMAP-Rule" id="MF_00558"/>
    </source>
</evidence>
<comment type="subunit">
    <text evidence="8">Heterotetramer of two alpha and two beta subunits.</text>
</comment>
<comment type="cofactor">
    <cofactor evidence="8">
        <name>Mg(2+)</name>
        <dbReference type="ChEBI" id="CHEBI:18420"/>
    </cofactor>
    <text evidence="8">Binds 1 Mg(2+) ion per subunit.</text>
</comment>
<evidence type="ECO:0000313" key="11">
    <source>
        <dbReference type="Proteomes" id="UP000293995"/>
    </source>
</evidence>
<dbReference type="Gene3D" id="3.30.470.20">
    <property type="entry name" value="ATP-grasp fold, B domain"/>
    <property type="match status" value="1"/>
</dbReference>
<dbReference type="InterPro" id="IPR013815">
    <property type="entry name" value="ATP_grasp_subdomain_1"/>
</dbReference>
<keyword evidence="4 8" id="KW-0479">Metal-binding</keyword>
<accession>A0A4P6EFQ8</accession>
<evidence type="ECO:0000259" key="9">
    <source>
        <dbReference type="PROSITE" id="PS50975"/>
    </source>
</evidence>
<keyword evidence="11" id="KW-1185">Reference proteome</keyword>
<protein>
    <recommendedName>
        <fullName evidence="8">Succinate--CoA ligase [ADP-forming] subunit beta</fullName>
        <ecNumber evidence="8">6.2.1.5</ecNumber>
    </recommendedName>
    <alternativeName>
        <fullName evidence="8">Succinyl-CoA synthetase subunit beta</fullName>
        <shortName evidence="8">SCS-beta</shortName>
    </alternativeName>
</protein>
<evidence type="ECO:0000313" key="10">
    <source>
        <dbReference type="EMBL" id="QAY58957.1"/>
    </source>
</evidence>
<dbReference type="InterPro" id="IPR013650">
    <property type="entry name" value="ATP-grasp_succ-CoA_synth-type"/>
</dbReference>
<evidence type="ECO:0000256" key="2">
    <source>
        <dbReference type="ARBA" id="ARBA00022532"/>
    </source>
</evidence>
<feature type="binding site" evidence="8">
    <location>
        <position position="45"/>
    </location>
    <ligand>
        <name>ATP</name>
        <dbReference type="ChEBI" id="CHEBI:30616"/>
    </ligand>
</feature>
<dbReference type="Gene3D" id="3.30.1490.20">
    <property type="entry name" value="ATP-grasp fold, A domain"/>
    <property type="match status" value="1"/>
</dbReference>
<dbReference type="InterPro" id="IPR017866">
    <property type="entry name" value="Succ-CoA_synthase_bsu_CS"/>
</dbReference>
<dbReference type="InterPro" id="IPR005811">
    <property type="entry name" value="SUCC_ACL_C"/>
</dbReference>
<feature type="binding site" evidence="8">
    <location>
        <position position="256"/>
    </location>
    <ligand>
        <name>substrate</name>
        <note>ligand shared with subunit alpha</note>
    </ligand>
</feature>
<dbReference type="RefSeq" id="WP_129385672.1">
    <property type="nucleotide sequence ID" value="NZ_CP035494.1"/>
</dbReference>
<dbReference type="NCBIfam" id="NF001913">
    <property type="entry name" value="PRK00696.1"/>
    <property type="match status" value="1"/>
</dbReference>
<dbReference type="PROSITE" id="PS01217">
    <property type="entry name" value="SUCCINYL_COA_LIG_3"/>
    <property type="match status" value="1"/>
</dbReference>
<dbReference type="InterPro" id="IPR016102">
    <property type="entry name" value="Succinyl-CoA_synth-like"/>
</dbReference>
<evidence type="ECO:0000256" key="5">
    <source>
        <dbReference type="ARBA" id="ARBA00022741"/>
    </source>
</evidence>
<dbReference type="Proteomes" id="UP000293995">
    <property type="component" value="Chromosome"/>
</dbReference>
<comment type="similarity">
    <text evidence="1 8">Belongs to the succinate/malate CoA ligase beta subunit family.</text>
</comment>
<dbReference type="PANTHER" id="PTHR11815">
    <property type="entry name" value="SUCCINYL-COA SYNTHETASE BETA CHAIN"/>
    <property type="match status" value="1"/>
</dbReference>
<dbReference type="GO" id="GO:0005524">
    <property type="term" value="F:ATP binding"/>
    <property type="evidence" value="ECO:0007669"/>
    <property type="project" value="UniProtKB-UniRule"/>
</dbReference>
<dbReference type="FunFam" id="3.30.470.20:FF:000002">
    <property type="entry name" value="Succinate--CoA ligase [ADP-forming] subunit beta"/>
    <property type="match status" value="1"/>
</dbReference>
<gene>
    <name evidence="8" type="primary">sucC</name>
    <name evidence="10" type="ORF">ET475_02390</name>
</gene>
<feature type="binding site" evidence="8">
    <location>
        <position position="99"/>
    </location>
    <ligand>
        <name>ATP</name>
        <dbReference type="ChEBI" id="CHEBI:30616"/>
    </ligand>
</feature>
<dbReference type="EMBL" id="CP035494">
    <property type="protein sequence ID" value="QAY58957.1"/>
    <property type="molecule type" value="Genomic_DNA"/>
</dbReference>
<dbReference type="UniPathway" id="UPA00223">
    <property type="reaction ID" value="UER00999"/>
</dbReference>
<keyword evidence="2 8" id="KW-0816">Tricarboxylic acid cycle</keyword>
<organism evidence="10 11">
    <name type="scientific">Microbacterium protaetiae</name>
    <dbReference type="NCBI Taxonomy" id="2509458"/>
    <lineage>
        <taxon>Bacteria</taxon>
        <taxon>Bacillati</taxon>
        <taxon>Actinomycetota</taxon>
        <taxon>Actinomycetes</taxon>
        <taxon>Micrococcales</taxon>
        <taxon>Microbacteriaceae</taxon>
        <taxon>Microbacterium</taxon>
    </lineage>
</organism>
<dbReference type="GO" id="GO:0042709">
    <property type="term" value="C:succinate-CoA ligase complex"/>
    <property type="evidence" value="ECO:0007669"/>
    <property type="project" value="TreeGrafter"/>
</dbReference>
<dbReference type="KEGG" id="mprt:ET475_02390"/>
<comment type="caution">
    <text evidence="8">Lacks conserved residue(s) required for the propagation of feature annotation.</text>
</comment>
<comment type="function">
    <text evidence="8">Succinyl-CoA synthetase functions in the citric acid cycle (TCA), coupling the hydrolysis of succinyl-CoA to the synthesis of either ATP or GTP and thus represents the only step of substrate-level phosphorylation in the TCA. The beta subunit provides nucleotide specificity of the enzyme and binds the substrate succinate, while the binding sites for coenzyme A and phosphate are found in the alpha subunit.</text>
</comment>
<feature type="binding site" evidence="8">
    <location>
        <begin position="318"/>
        <end position="320"/>
    </location>
    <ligand>
        <name>substrate</name>
        <note>ligand shared with subunit alpha</note>
    </ligand>
</feature>
<keyword evidence="7 8" id="KW-0460">Magnesium</keyword>
<keyword evidence="6 8" id="KW-0067">ATP-binding</keyword>
<dbReference type="PROSITE" id="PS50975">
    <property type="entry name" value="ATP_GRASP"/>
    <property type="match status" value="1"/>
</dbReference>
<dbReference type="PIRSF" id="PIRSF001554">
    <property type="entry name" value="SucCS_beta"/>
    <property type="match status" value="1"/>
</dbReference>
<dbReference type="SUPFAM" id="SSF56059">
    <property type="entry name" value="Glutathione synthetase ATP-binding domain-like"/>
    <property type="match status" value="1"/>
</dbReference>
<keyword evidence="3 8" id="KW-0436">Ligase</keyword>
<feature type="binding site" evidence="8">
    <location>
        <position position="205"/>
    </location>
    <ligand>
        <name>Mg(2+)</name>
        <dbReference type="ChEBI" id="CHEBI:18420"/>
    </ligand>
</feature>
<name>A0A4P6EFQ8_9MICO</name>
<proteinExistence type="inferred from homology"/>
<dbReference type="GO" id="GO:0005829">
    <property type="term" value="C:cytosol"/>
    <property type="evidence" value="ECO:0007669"/>
    <property type="project" value="TreeGrafter"/>
</dbReference>
<feature type="binding site" evidence="8">
    <location>
        <position position="94"/>
    </location>
    <ligand>
        <name>ATP</name>
        <dbReference type="ChEBI" id="CHEBI:30616"/>
    </ligand>
</feature>
<evidence type="ECO:0000256" key="4">
    <source>
        <dbReference type="ARBA" id="ARBA00022723"/>
    </source>
</evidence>
<comment type="pathway">
    <text evidence="8">Carbohydrate metabolism; tricarboxylic acid cycle; succinate from succinyl-CoA (ligase route): step 1/1.</text>
</comment>
<reference evidence="10 11" key="1">
    <citation type="submission" date="2019-01" db="EMBL/GenBank/DDBJ databases">
        <title>Genome sequencing of strain DFW100M-13.</title>
        <authorList>
            <person name="Heo J."/>
            <person name="Kim S.-J."/>
            <person name="Kim J.-S."/>
            <person name="Hong S.-B."/>
            <person name="Kwon S.-W."/>
        </authorList>
    </citation>
    <scope>NUCLEOTIDE SEQUENCE [LARGE SCALE GENOMIC DNA]</scope>
    <source>
        <strain evidence="10 11">DFW100M-13</strain>
    </source>
</reference>